<protein>
    <submittedName>
        <fullName evidence="1">Uncharacterized protein</fullName>
    </submittedName>
</protein>
<reference evidence="1" key="1">
    <citation type="journal article" date="2018" name="Genome Biol.">
        <title>SKESA: strategic k-mer extension for scrupulous assemblies.</title>
        <authorList>
            <person name="Souvorov A."/>
            <person name="Agarwala R."/>
            <person name="Lipman D.J."/>
        </authorList>
    </citation>
    <scope>NUCLEOTIDE SEQUENCE</scope>
    <source>
        <strain evidence="1">LH_M276</strain>
    </source>
</reference>
<sequence>KSGSHGSKRAIHTQLIYGIQSLFQSLNIEVQDVSPDVATRHGAGQYFTVAIRDKPYVKNNRYPFSPAYFYLIPTKKWSKT</sequence>
<dbReference type="AlphaFoldDB" id="A0A746RRX2"/>
<organism evidence="1">
    <name type="scientific">Salmonella typhi</name>
    <dbReference type="NCBI Taxonomy" id="90370"/>
    <lineage>
        <taxon>Bacteria</taxon>
        <taxon>Pseudomonadati</taxon>
        <taxon>Pseudomonadota</taxon>
        <taxon>Gammaproteobacteria</taxon>
        <taxon>Enterobacterales</taxon>
        <taxon>Enterobacteriaceae</taxon>
        <taxon>Salmonella</taxon>
    </lineage>
</organism>
<accession>A0A746RRX2</accession>
<gene>
    <name evidence="1" type="ORF">G7122_002357</name>
</gene>
<dbReference type="EMBL" id="DAAUXX010000036">
    <property type="protein sequence ID" value="HAF4064883.1"/>
    <property type="molecule type" value="Genomic_DNA"/>
</dbReference>
<comment type="caution">
    <text evidence="1">The sequence shown here is derived from an EMBL/GenBank/DDBJ whole genome shotgun (WGS) entry which is preliminary data.</text>
</comment>
<proteinExistence type="predicted"/>
<reference evidence="1" key="2">
    <citation type="submission" date="2020-02" db="EMBL/GenBank/DDBJ databases">
        <authorList>
            <consortium name="NCBI Pathogen Detection Project"/>
        </authorList>
    </citation>
    <scope>NUCLEOTIDE SEQUENCE</scope>
    <source>
        <strain evidence="1">LH_M276</strain>
    </source>
</reference>
<evidence type="ECO:0000313" key="1">
    <source>
        <dbReference type="EMBL" id="HAF4064883.1"/>
    </source>
</evidence>
<feature type="non-terminal residue" evidence="1">
    <location>
        <position position="1"/>
    </location>
</feature>
<name>A0A746RRX2_SALTI</name>